<feature type="compositionally biased region" description="Basic and acidic residues" evidence="1">
    <location>
        <begin position="35"/>
        <end position="52"/>
    </location>
</feature>
<keyword evidence="3" id="KW-0371">Homeobox</keyword>
<name>A0ABM1U4L9_MICOH</name>
<feature type="region of interest" description="Disordered" evidence="1">
    <location>
        <begin position="32"/>
        <end position="66"/>
    </location>
</feature>
<dbReference type="GO" id="GO:0003677">
    <property type="term" value="F:DNA binding"/>
    <property type="evidence" value="ECO:0007669"/>
    <property type="project" value="UniProtKB-KW"/>
</dbReference>
<evidence type="ECO:0000313" key="3">
    <source>
        <dbReference type="RefSeq" id="XP_026636931.1"/>
    </source>
</evidence>
<gene>
    <name evidence="3" type="primary">Ventx</name>
</gene>
<dbReference type="RefSeq" id="XP_026636931.1">
    <property type="nucleotide sequence ID" value="XM_026781130.1"/>
</dbReference>
<protein>
    <submittedName>
        <fullName evidence="3">Homeobox protein VENTX isoform X1</fullName>
    </submittedName>
</protein>
<proteinExistence type="predicted"/>
<evidence type="ECO:0000313" key="2">
    <source>
        <dbReference type="Proteomes" id="UP000694915"/>
    </source>
</evidence>
<accession>A0ABM1U4L9</accession>
<sequence>MARATLDMNMEGLGARGGGHIGHGPLPFSVESLLEAERERGSEPGELGEERPPGASKPGAWPPPVMHTCPPRKCSVSGSQALKNARAFKARYSLSVSLSFQVSPALHPAPFANTKTTASHGRPSPPRSCWRLSASFTRSSTCPLLSAPSSPAA</sequence>
<evidence type="ECO:0000256" key="1">
    <source>
        <dbReference type="SAM" id="MobiDB-lite"/>
    </source>
</evidence>
<organism evidence="2 3">
    <name type="scientific">Microtus ochrogaster</name>
    <name type="common">Prairie vole</name>
    <dbReference type="NCBI Taxonomy" id="79684"/>
    <lineage>
        <taxon>Eukaryota</taxon>
        <taxon>Metazoa</taxon>
        <taxon>Chordata</taxon>
        <taxon>Craniata</taxon>
        <taxon>Vertebrata</taxon>
        <taxon>Euteleostomi</taxon>
        <taxon>Mammalia</taxon>
        <taxon>Eutheria</taxon>
        <taxon>Euarchontoglires</taxon>
        <taxon>Glires</taxon>
        <taxon>Rodentia</taxon>
        <taxon>Myomorpha</taxon>
        <taxon>Muroidea</taxon>
        <taxon>Cricetidae</taxon>
        <taxon>Arvicolinae</taxon>
        <taxon>Microtus</taxon>
    </lineage>
</organism>
<reference evidence="3" key="1">
    <citation type="submission" date="2025-08" db="UniProtKB">
        <authorList>
            <consortium name="RefSeq"/>
        </authorList>
    </citation>
    <scope>IDENTIFICATION</scope>
</reference>
<dbReference type="GeneID" id="101982865"/>
<keyword evidence="2" id="KW-1185">Reference proteome</keyword>
<dbReference type="Proteomes" id="UP000694915">
    <property type="component" value="Chromosome 8"/>
</dbReference>
<feature type="region of interest" description="Disordered" evidence="1">
    <location>
        <begin position="107"/>
        <end position="127"/>
    </location>
</feature>
<keyword evidence="3" id="KW-0238">DNA-binding</keyword>